<evidence type="ECO:0000313" key="5">
    <source>
        <dbReference type="Proteomes" id="UP001151287"/>
    </source>
</evidence>
<dbReference type="Pfam" id="PF04185">
    <property type="entry name" value="Phosphoesterase"/>
    <property type="match status" value="1"/>
</dbReference>
<proteinExistence type="inferred from homology"/>
<dbReference type="GO" id="GO:0042578">
    <property type="term" value="F:phosphoric ester hydrolase activity"/>
    <property type="evidence" value="ECO:0007669"/>
    <property type="project" value="UniProtKB-ARBA"/>
</dbReference>
<evidence type="ECO:0000256" key="2">
    <source>
        <dbReference type="ARBA" id="ARBA00022801"/>
    </source>
</evidence>
<feature type="chain" id="PRO_5040453461" evidence="3">
    <location>
        <begin position="26"/>
        <end position="511"/>
    </location>
</feature>
<dbReference type="GO" id="GO:0009395">
    <property type="term" value="P:phospholipid catabolic process"/>
    <property type="evidence" value="ECO:0007669"/>
    <property type="project" value="TreeGrafter"/>
</dbReference>
<dbReference type="Proteomes" id="UP001151287">
    <property type="component" value="Unassembled WGS sequence"/>
</dbReference>
<evidence type="ECO:0000313" key="4">
    <source>
        <dbReference type="EMBL" id="KAJ1704327.1"/>
    </source>
</evidence>
<dbReference type="InterPro" id="IPR007312">
    <property type="entry name" value="Phosphoesterase"/>
</dbReference>
<dbReference type="EMBL" id="JAMQYH010000001">
    <property type="protein sequence ID" value="KAJ1704327.1"/>
    <property type="molecule type" value="Genomic_DNA"/>
</dbReference>
<organism evidence="4 5">
    <name type="scientific">Rhynchospora breviuscula</name>
    <dbReference type="NCBI Taxonomy" id="2022672"/>
    <lineage>
        <taxon>Eukaryota</taxon>
        <taxon>Viridiplantae</taxon>
        <taxon>Streptophyta</taxon>
        <taxon>Embryophyta</taxon>
        <taxon>Tracheophyta</taxon>
        <taxon>Spermatophyta</taxon>
        <taxon>Magnoliopsida</taxon>
        <taxon>Liliopsida</taxon>
        <taxon>Poales</taxon>
        <taxon>Cyperaceae</taxon>
        <taxon>Cyperoideae</taxon>
        <taxon>Rhynchosporeae</taxon>
        <taxon>Rhynchospora</taxon>
    </lineage>
</organism>
<dbReference type="Gene3D" id="3.40.720.10">
    <property type="entry name" value="Alkaline Phosphatase, subunit A"/>
    <property type="match status" value="2"/>
</dbReference>
<feature type="signal peptide" evidence="3">
    <location>
        <begin position="1"/>
        <end position="25"/>
    </location>
</feature>
<dbReference type="InterPro" id="IPR017850">
    <property type="entry name" value="Alkaline_phosphatase_core_sf"/>
</dbReference>
<evidence type="ECO:0000256" key="1">
    <source>
        <dbReference type="ARBA" id="ARBA00009717"/>
    </source>
</evidence>
<dbReference type="SUPFAM" id="SSF53649">
    <property type="entry name" value="Alkaline phosphatase-like"/>
    <property type="match status" value="1"/>
</dbReference>
<keyword evidence="5" id="KW-1185">Reference proteome</keyword>
<comment type="similarity">
    <text evidence="1">Belongs to the bacterial phospholipase C family.</text>
</comment>
<comment type="caution">
    <text evidence="4">The sequence shown here is derived from an EMBL/GenBank/DDBJ whole genome shotgun (WGS) entry which is preliminary data.</text>
</comment>
<keyword evidence="3" id="KW-0732">Signal</keyword>
<name>A0A9Q0D1X2_9POAL</name>
<gene>
    <name evidence="4" type="ORF">LUZ63_004106</name>
</gene>
<sequence length="511" mass="57561">MRVTKYFNLSLLFFLLAITSVSINGAHQPIKAIVVLVLENRSFDHMLGWMKRSVNPSIDGLTGDECNPNSTKDPNPHFVCVSEDAVYVNSDPGHSFEDVLQQVFGSGRVPSMLGFVQQAMSISNDLSGTVMSGFNPQNIPVFASLVQEFAVFDRWFSSIPGPTQPNRLFVYSATSHGAIGNDKWNLIRGYPQKTIFDSLIEDGLDFSIYFRNIPTTLFYRNLRKLKYISKFHYYEKFKDHAKRGKLPSLSVIEPRYFDLTGFPADDDHPAHDVANGQRLVKEVYETLRSGPQWNESLLIITYDEHGGFYDHVATPYTGVPNPDGQTSSDPFFFKFDRLGVRIPTIMISPWIKKGTVITRPNGPTPTSEYEHSSIPATIKKLYNLTSDYLTKRDAWAGTFEQLFSELTSPRTDCPVVLPDVVPLRTNQSNEGSWLSEFQSELVELASILNGDYFLSSFTETRKKMTVKEADAYIKRAVSRFFQASKQAISLGAHESAIVNMRSSLTTKNTKP</sequence>
<dbReference type="FunFam" id="3.40.720.10:FF:000011">
    <property type="entry name" value="Non-specific phospholipase C1"/>
    <property type="match status" value="1"/>
</dbReference>
<dbReference type="OrthoDB" id="5135119at2759"/>
<protein>
    <submittedName>
        <fullName evidence="4">Uncharacterized protein</fullName>
    </submittedName>
</protein>
<dbReference type="PANTHER" id="PTHR31956">
    <property type="entry name" value="NON-SPECIFIC PHOSPHOLIPASE C4-RELATED"/>
    <property type="match status" value="1"/>
</dbReference>
<dbReference type="PANTHER" id="PTHR31956:SF2">
    <property type="entry name" value="NON-SPECIFIC PHOSPHOLIPASE C6"/>
    <property type="match status" value="1"/>
</dbReference>
<keyword evidence="2" id="KW-0378">Hydrolase</keyword>
<reference evidence="4" key="1">
    <citation type="journal article" date="2022" name="Cell">
        <title>Repeat-based holocentromeres influence genome architecture and karyotype evolution.</title>
        <authorList>
            <person name="Hofstatter P.G."/>
            <person name="Thangavel G."/>
            <person name="Lux T."/>
            <person name="Neumann P."/>
            <person name="Vondrak T."/>
            <person name="Novak P."/>
            <person name="Zhang M."/>
            <person name="Costa L."/>
            <person name="Castellani M."/>
            <person name="Scott A."/>
            <person name="Toegelov H."/>
            <person name="Fuchs J."/>
            <person name="Mata-Sucre Y."/>
            <person name="Dias Y."/>
            <person name="Vanzela A.L.L."/>
            <person name="Huettel B."/>
            <person name="Almeida C.C.S."/>
            <person name="Simkova H."/>
            <person name="Souza G."/>
            <person name="Pedrosa-Harand A."/>
            <person name="Macas J."/>
            <person name="Mayer K.F.X."/>
            <person name="Houben A."/>
            <person name="Marques A."/>
        </authorList>
    </citation>
    <scope>NUCLEOTIDE SEQUENCE</scope>
    <source>
        <strain evidence="4">RhyBre1mFocal</strain>
    </source>
</reference>
<accession>A0A9Q0D1X2</accession>
<evidence type="ECO:0000256" key="3">
    <source>
        <dbReference type="SAM" id="SignalP"/>
    </source>
</evidence>
<dbReference type="AlphaFoldDB" id="A0A9Q0D1X2"/>